<dbReference type="RefSeq" id="XP_037165775.1">
    <property type="nucleotide sequence ID" value="XM_037307135.1"/>
</dbReference>
<accession>A0A8H6FX92</accession>
<dbReference type="EMBL" id="JACCJC010000018">
    <property type="protein sequence ID" value="KAF6236436.1"/>
    <property type="molecule type" value="Genomic_DNA"/>
</dbReference>
<dbReference type="GeneID" id="59286881"/>
<reference evidence="1 2" key="1">
    <citation type="journal article" date="2020" name="Genomics">
        <title>Complete, high-quality genomes from long-read metagenomic sequencing of two wolf lichen thalli reveals enigmatic genome architecture.</title>
        <authorList>
            <person name="McKenzie S.K."/>
            <person name="Walston R.F."/>
            <person name="Allen J.L."/>
        </authorList>
    </citation>
    <scope>NUCLEOTIDE SEQUENCE [LARGE SCALE GENOMIC DNA]</scope>
    <source>
        <strain evidence="1">WasteWater2</strain>
    </source>
</reference>
<evidence type="ECO:0000313" key="1">
    <source>
        <dbReference type="EMBL" id="KAF6236436.1"/>
    </source>
</evidence>
<evidence type="ECO:0000313" key="2">
    <source>
        <dbReference type="Proteomes" id="UP000578531"/>
    </source>
</evidence>
<name>A0A8H6FX92_9LECA</name>
<sequence length="109" mass="12060">MSSESQRPLVNGHISGHANGRTIKLGKMVEELNMELGAAAKDYQAEFHGDELLGDRQTVPTGTLLDVRDVFTWGNARQIREVLSKMVTGQGLDREQSGFYPEPSNCKIK</sequence>
<proteinExistence type="predicted"/>
<organism evidence="1 2">
    <name type="scientific">Letharia columbiana</name>
    <dbReference type="NCBI Taxonomy" id="112416"/>
    <lineage>
        <taxon>Eukaryota</taxon>
        <taxon>Fungi</taxon>
        <taxon>Dikarya</taxon>
        <taxon>Ascomycota</taxon>
        <taxon>Pezizomycotina</taxon>
        <taxon>Lecanoromycetes</taxon>
        <taxon>OSLEUM clade</taxon>
        <taxon>Lecanoromycetidae</taxon>
        <taxon>Lecanorales</taxon>
        <taxon>Lecanorineae</taxon>
        <taxon>Parmeliaceae</taxon>
        <taxon>Letharia</taxon>
    </lineage>
</organism>
<keyword evidence="2" id="KW-1185">Reference proteome</keyword>
<dbReference type="AlphaFoldDB" id="A0A8H6FX92"/>
<dbReference type="Proteomes" id="UP000578531">
    <property type="component" value="Unassembled WGS sequence"/>
</dbReference>
<protein>
    <submittedName>
        <fullName evidence="1">Uncharacterized protein</fullName>
    </submittedName>
</protein>
<gene>
    <name evidence="1" type="ORF">HO173_005217</name>
</gene>
<comment type="caution">
    <text evidence="1">The sequence shown here is derived from an EMBL/GenBank/DDBJ whole genome shotgun (WGS) entry which is preliminary data.</text>
</comment>